<keyword evidence="6" id="KW-0547">Nucleotide-binding</keyword>
<dbReference type="CDD" id="cd05403">
    <property type="entry name" value="NT_KNTase_like"/>
    <property type="match status" value="1"/>
</dbReference>
<keyword evidence="3" id="KW-0808">Transferase</keyword>
<name>A0A4R4DIY3_9PROT</name>
<dbReference type="EMBL" id="SKBM01000011">
    <property type="protein sequence ID" value="TCZ61151.1"/>
    <property type="molecule type" value="Genomic_DNA"/>
</dbReference>
<evidence type="ECO:0000259" key="10">
    <source>
        <dbReference type="Pfam" id="PF01909"/>
    </source>
</evidence>
<dbReference type="SUPFAM" id="SSF81301">
    <property type="entry name" value="Nucleotidyltransferase"/>
    <property type="match status" value="1"/>
</dbReference>
<dbReference type="GO" id="GO:0005524">
    <property type="term" value="F:ATP binding"/>
    <property type="evidence" value="ECO:0007669"/>
    <property type="project" value="UniProtKB-KW"/>
</dbReference>
<evidence type="ECO:0000256" key="8">
    <source>
        <dbReference type="ARBA" id="ARBA00022842"/>
    </source>
</evidence>
<evidence type="ECO:0000256" key="9">
    <source>
        <dbReference type="ARBA" id="ARBA00038276"/>
    </source>
</evidence>
<proteinExistence type="inferred from homology"/>
<keyword evidence="2" id="KW-1277">Toxin-antitoxin system</keyword>
<dbReference type="InterPro" id="IPR052038">
    <property type="entry name" value="Type-VII_TA_antitoxin"/>
</dbReference>
<comment type="caution">
    <text evidence="11">The sequence shown here is derived from an EMBL/GenBank/DDBJ whole genome shotgun (WGS) entry which is preliminary data.</text>
</comment>
<evidence type="ECO:0000256" key="2">
    <source>
        <dbReference type="ARBA" id="ARBA00022649"/>
    </source>
</evidence>
<dbReference type="PANTHER" id="PTHR33571:SF12">
    <property type="entry name" value="BSL3053 PROTEIN"/>
    <property type="match status" value="1"/>
</dbReference>
<dbReference type="Proteomes" id="UP000295023">
    <property type="component" value="Unassembled WGS sequence"/>
</dbReference>
<evidence type="ECO:0000256" key="7">
    <source>
        <dbReference type="ARBA" id="ARBA00022840"/>
    </source>
</evidence>
<comment type="cofactor">
    <cofactor evidence="1">
        <name>Mg(2+)</name>
        <dbReference type="ChEBI" id="CHEBI:18420"/>
    </cofactor>
</comment>
<evidence type="ECO:0000256" key="3">
    <source>
        <dbReference type="ARBA" id="ARBA00022679"/>
    </source>
</evidence>
<sequence>MSSATTRTSTADQVLAILRAHETALRTAGIRRLSLFGSVARGDDEPGSDVDLAAELDPDARIGLFALTGLERRLGEMLGRPVDLLPEPVEKPRLRAAIERDRVRAF</sequence>
<accession>A0A4R4DIY3</accession>
<dbReference type="InterPro" id="IPR043519">
    <property type="entry name" value="NT_sf"/>
</dbReference>
<dbReference type="GO" id="GO:0046872">
    <property type="term" value="F:metal ion binding"/>
    <property type="evidence" value="ECO:0007669"/>
    <property type="project" value="UniProtKB-KW"/>
</dbReference>
<protein>
    <submittedName>
        <fullName evidence="11">DNA polymerase III subunit beta</fullName>
    </submittedName>
</protein>
<dbReference type="Gene3D" id="3.30.460.10">
    <property type="entry name" value="Beta Polymerase, domain 2"/>
    <property type="match status" value="1"/>
</dbReference>
<dbReference type="Pfam" id="PF01909">
    <property type="entry name" value="NTP_transf_2"/>
    <property type="match status" value="1"/>
</dbReference>
<keyword evidence="5" id="KW-0479">Metal-binding</keyword>
<evidence type="ECO:0000313" key="11">
    <source>
        <dbReference type="EMBL" id="TCZ61151.1"/>
    </source>
</evidence>
<dbReference type="AlphaFoldDB" id="A0A4R4DIY3"/>
<keyword evidence="7" id="KW-0067">ATP-binding</keyword>
<reference evidence="11 12" key="1">
    <citation type="submission" date="2019-03" db="EMBL/GenBank/DDBJ databases">
        <title>Paracraurococcus aquatilis NE82 genome sequence.</title>
        <authorList>
            <person name="Zhao Y."/>
            <person name="Du Z."/>
        </authorList>
    </citation>
    <scope>NUCLEOTIDE SEQUENCE [LARGE SCALE GENOMIC DNA]</scope>
    <source>
        <strain evidence="11 12">NE82</strain>
    </source>
</reference>
<feature type="domain" description="Polymerase nucleotidyl transferase" evidence="10">
    <location>
        <begin position="22"/>
        <end position="102"/>
    </location>
</feature>
<dbReference type="PANTHER" id="PTHR33571">
    <property type="entry name" value="SSL8005 PROTEIN"/>
    <property type="match status" value="1"/>
</dbReference>
<keyword evidence="4" id="KW-0548">Nucleotidyltransferase</keyword>
<dbReference type="GO" id="GO:0016779">
    <property type="term" value="F:nucleotidyltransferase activity"/>
    <property type="evidence" value="ECO:0007669"/>
    <property type="project" value="UniProtKB-KW"/>
</dbReference>
<evidence type="ECO:0000256" key="5">
    <source>
        <dbReference type="ARBA" id="ARBA00022723"/>
    </source>
</evidence>
<organism evidence="11 12">
    <name type="scientific">Roseicella aquatilis</name>
    <dbReference type="NCBI Taxonomy" id="2527868"/>
    <lineage>
        <taxon>Bacteria</taxon>
        <taxon>Pseudomonadati</taxon>
        <taxon>Pseudomonadota</taxon>
        <taxon>Alphaproteobacteria</taxon>
        <taxon>Acetobacterales</taxon>
        <taxon>Roseomonadaceae</taxon>
        <taxon>Roseicella</taxon>
    </lineage>
</organism>
<evidence type="ECO:0000313" key="12">
    <source>
        <dbReference type="Proteomes" id="UP000295023"/>
    </source>
</evidence>
<keyword evidence="8" id="KW-0460">Magnesium</keyword>
<evidence type="ECO:0000256" key="1">
    <source>
        <dbReference type="ARBA" id="ARBA00001946"/>
    </source>
</evidence>
<dbReference type="OrthoDB" id="7272556at2"/>
<evidence type="ECO:0000256" key="4">
    <source>
        <dbReference type="ARBA" id="ARBA00022695"/>
    </source>
</evidence>
<gene>
    <name evidence="11" type="ORF">EXY23_13560</name>
</gene>
<evidence type="ECO:0000256" key="6">
    <source>
        <dbReference type="ARBA" id="ARBA00022741"/>
    </source>
</evidence>
<keyword evidence="12" id="KW-1185">Reference proteome</keyword>
<comment type="similarity">
    <text evidence="9">Belongs to the MntA antitoxin family.</text>
</comment>
<dbReference type="InterPro" id="IPR002934">
    <property type="entry name" value="Polymerase_NTP_transf_dom"/>
</dbReference>